<sequence length="66" mass="7435">MSENKVAELLQGFGKVYPEWDEGLLTTASLKANLASAEFWLLFVCLSVLNSVSSSSFYRRLWLGFL</sequence>
<dbReference type="AlphaFoldDB" id="A0A540KDQ4"/>
<keyword evidence="2" id="KW-1185">Reference proteome</keyword>
<proteinExistence type="predicted"/>
<evidence type="ECO:0000313" key="1">
    <source>
        <dbReference type="EMBL" id="TQD72092.1"/>
    </source>
</evidence>
<protein>
    <submittedName>
        <fullName evidence="1">Uncharacterized protein</fullName>
    </submittedName>
</protein>
<evidence type="ECO:0000313" key="2">
    <source>
        <dbReference type="Proteomes" id="UP000315295"/>
    </source>
</evidence>
<accession>A0A540KDQ4</accession>
<organism evidence="1 2">
    <name type="scientific">Malus baccata</name>
    <name type="common">Siberian crab apple</name>
    <name type="synonym">Pyrus baccata</name>
    <dbReference type="NCBI Taxonomy" id="106549"/>
    <lineage>
        <taxon>Eukaryota</taxon>
        <taxon>Viridiplantae</taxon>
        <taxon>Streptophyta</taxon>
        <taxon>Embryophyta</taxon>
        <taxon>Tracheophyta</taxon>
        <taxon>Spermatophyta</taxon>
        <taxon>Magnoliopsida</taxon>
        <taxon>eudicotyledons</taxon>
        <taxon>Gunneridae</taxon>
        <taxon>Pentapetalae</taxon>
        <taxon>rosids</taxon>
        <taxon>fabids</taxon>
        <taxon>Rosales</taxon>
        <taxon>Rosaceae</taxon>
        <taxon>Amygdaloideae</taxon>
        <taxon>Maleae</taxon>
        <taxon>Malus</taxon>
    </lineage>
</organism>
<comment type="caution">
    <text evidence="1">The sequence shown here is derived from an EMBL/GenBank/DDBJ whole genome shotgun (WGS) entry which is preliminary data.</text>
</comment>
<dbReference type="Proteomes" id="UP000315295">
    <property type="component" value="Unassembled WGS sequence"/>
</dbReference>
<name>A0A540KDQ4_MALBA</name>
<reference evidence="1 2" key="1">
    <citation type="journal article" date="2019" name="G3 (Bethesda)">
        <title>Sequencing of a Wild Apple (Malus baccata) Genome Unravels the Differences Between Cultivated and Wild Apple Species Regarding Disease Resistance and Cold Tolerance.</title>
        <authorList>
            <person name="Chen X."/>
        </authorList>
    </citation>
    <scope>NUCLEOTIDE SEQUENCE [LARGE SCALE GENOMIC DNA]</scope>
    <source>
        <strain evidence="2">cv. Shandingzi</strain>
        <tissue evidence="1">Leaves</tissue>
    </source>
</reference>
<dbReference type="EMBL" id="VIEB01001449">
    <property type="protein sequence ID" value="TQD72092.1"/>
    <property type="molecule type" value="Genomic_DNA"/>
</dbReference>
<gene>
    <name evidence="1" type="ORF">C1H46_042379</name>
</gene>